<name>A0AC61RCN6_9BACT</name>
<accession>A0AC61RCN6</accession>
<organism evidence="1 2">
    <name type="scientific">Lepagella muris</name>
    <dbReference type="NCBI Taxonomy" id="3032870"/>
    <lineage>
        <taxon>Bacteria</taxon>
        <taxon>Pseudomonadati</taxon>
        <taxon>Bacteroidota</taxon>
        <taxon>Bacteroidia</taxon>
        <taxon>Bacteroidales</taxon>
        <taxon>Muribaculaceae</taxon>
        <taxon>Lepagella</taxon>
    </lineage>
</organism>
<proteinExistence type="predicted"/>
<gene>
    <name evidence="1" type="ORF">E5331_11295</name>
</gene>
<protein>
    <submittedName>
        <fullName evidence="1">GNAT family N-acetyltransferase</fullName>
    </submittedName>
</protein>
<evidence type="ECO:0000313" key="1">
    <source>
        <dbReference type="EMBL" id="TGY78277.1"/>
    </source>
</evidence>
<dbReference type="Proteomes" id="UP000306319">
    <property type="component" value="Unassembled WGS sequence"/>
</dbReference>
<keyword evidence="2" id="KW-1185">Reference proteome</keyword>
<dbReference type="EMBL" id="SRYB01000015">
    <property type="protein sequence ID" value="TGY78277.1"/>
    <property type="molecule type" value="Genomic_DNA"/>
</dbReference>
<evidence type="ECO:0000313" key="2">
    <source>
        <dbReference type="Proteomes" id="UP000306319"/>
    </source>
</evidence>
<sequence length="281" mass="32335">MEFKNLVNTDFDTLFQCFEKAFADYDIHFEKEEVRSMLKRRGYNPHLSFTAFDNNEMVAFTLNGIGTFNGIPSAYDTGTGTVKEYRGQRIVGKIFTESIQFLKEAGIHQYLLEVLQNNHKAISAYRRMNFEVTRELNCFRQKIEHIDNAIVNNDCIIRQVNTDSIRNARHYCDFNPSWQNSIESIERGISELTCLGTFLDGNMVGYCVFDTHTGDLSQIAVQSEYRRKGIASRLLQETIANMKTDFIKVLNIISTDTTMPAFLKSKNITMANNQFEMTLTL</sequence>
<reference evidence="1" key="1">
    <citation type="submission" date="2019-04" db="EMBL/GenBank/DDBJ databases">
        <title>Microbes associate with the intestines of laboratory mice.</title>
        <authorList>
            <person name="Navarre W."/>
            <person name="Wong E."/>
            <person name="Huang K."/>
            <person name="Tropini C."/>
            <person name="Ng K."/>
            <person name="Yu B."/>
        </authorList>
    </citation>
    <scope>NUCLEOTIDE SEQUENCE</scope>
    <source>
        <strain evidence="1">NM04_E33</strain>
    </source>
</reference>
<comment type="caution">
    <text evidence="1">The sequence shown here is derived from an EMBL/GenBank/DDBJ whole genome shotgun (WGS) entry which is preliminary data.</text>
</comment>